<dbReference type="GO" id="GO:0007018">
    <property type="term" value="P:microtubule-based movement"/>
    <property type="evidence" value="ECO:0007669"/>
    <property type="project" value="InterPro"/>
</dbReference>
<accession>A0A8J5G2D1</accession>
<name>A0A8J5G2D1_ZINOF</name>
<dbReference type="InterPro" id="IPR001752">
    <property type="entry name" value="Kinesin_motor_dom"/>
</dbReference>
<comment type="similarity">
    <text evidence="3">Belongs to the TRAFAC class myosin-kinesin ATPase superfamily. Kinesin family.</text>
</comment>
<proteinExistence type="inferred from homology"/>
<evidence type="ECO:0000256" key="2">
    <source>
        <dbReference type="ARBA" id="ARBA00023175"/>
    </source>
</evidence>
<keyword evidence="1" id="KW-0493">Microtubule</keyword>
<evidence type="ECO:0000313" key="7">
    <source>
        <dbReference type="Proteomes" id="UP000734854"/>
    </source>
</evidence>
<dbReference type="SUPFAM" id="SSF52540">
    <property type="entry name" value="P-loop containing nucleoside triphosphate hydrolases"/>
    <property type="match status" value="1"/>
</dbReference>
<evidence type="ECO:0000313" key="6">
    <source>
        <dbReference type="EMBL" id="KAG6494719.1"/>
    </source>
</evidence>
<evidence type="ECO:0000256" key="4">
    <source>
        <dbReference type="SAM" id="MobiDB-lite"/>
    </source>
</evidence>
<dbReference type="GO" id="GO:0005524">
    <property type="term" value="F:ATP binding"/>
    <property type="evidence" value="ECO:0007669"/>
    <property type="project" value="InterPro"/>
</dbReference>
<dbReference type="Gene3D" id="3.40.50.1820">
    <property type="entry name" value="alpha/beta hydrolase"/>
    <property type="match status" value="1"/>
</dbReference>
<comment type="caution">
    <text evidence="3">Lacks conserved residue(s) required for the propagation of feature annotation.</text>
</comment>
<feature type="region of interest" description="Disordered" evidence="4">
    <location>
        <begin position="77"/>
        <end position="112"/>
    </location>
</feature>
<dbReference type="PANTHER" id="PTHR47972:SF2">
    <property type="entry name" value="KINESIN-LIKE PROTEIN KIN-14S"/>
    <property type="match status" value="1"/>
</dbReference>
<dbReference type="Pfam" id="PF00225">
    <property type="entry name" value="Kinesin"/>
    <property type="match status" value="1"/>
</dbReference>
<dbReference type="InterPro" id="IPR027417">
    <property type="entry name" value="P-loop_NTPase"/>
</dbReference>
<sequence length="295" mass="33130">MRLLGVAWYSVMGISYGGFVAFHLAEMEAESVERVAILTAGICMSPEQLRVMSAKEKRDVCELLLPQKADDLRALVSRSMYPPPPPKSASQRNSGGPAFNDRGLEPPRNSLEVPPMNTYHNFQLVHEDIQSLPSDTKPTIHQFINKSLSALGDVISALASKNPHIPYRNSKLTHLLQSSLANDGGLLATIMAAGFKGELNWFQPGVRMEIFRLDAWYFKEDLLINPTNYIVSVSLAKTGNLKDHRDALVELVASSEYGILHLFSHHQLQFTNLKYSRVEIDEVRFKWAECMLDYI</sequence>
<dbReference type="PANTHER" id="PTHR47972">
    <property type="entry name" value="KINESIN-LIKE PROTEIN KLP-3"/>
    <property type="match status" value="1"/>
</dbReference>
<evidence type="ECO:0000256" key="3">
    <source>
        <dbReference type="PROSITE-ProRule" id="PRU00283"/>
    </source>
</evidence>
<dbReference type="PROSITE" id="PS50067">
    <property type="entry name" value="KINESIN_MOTOR_2"/>
    <property type="match status" value="1"/>
</dbReference>
<evidence type="ECO:0000256" key="1">
    <source>
        <dbReference type="ARBA" id="ARBA00022701"/>
    </source>
</evidence>
<keyword evidence="2" id="KW-0505">Motor protein</keyword>
<dbReference type="GO" id="GO:0003777">
    <property type="term" value="F:microtubule motor activity"/>
    <property type="evidence" value="ECO:0007669"/>
    <property type="project" value="InterPro"/>
</dbReference>
<feature type="domain" description="Kinesin motor" evidence="5">
    <location>
        <begin position="142"/>
        <end position="180"/>
    </location>
</feature>
<dbReference type="GO" id="GO:0008017">
    <property type="term" value="F:microtubule binding"/>
    <property type="evidence" value="ECO:0007669"/>
    <property type="project" value="InterPro"/>
</dbReference>
<dbReference type="Proteomes" id="UP000734854">
    <property type="component" value="Unassembled WGS sequence"/>
</dbReference>
<organism evidence="6 7">
    <name type="scientific">Zingiber officinale</name>
    <name type="common">Ginger</name>
    <name type="synonym">Amomum zingiber</name>
    <dbReference type="NCBI Taxonomy" id="94328"/>
    <lineage>
        <taxon>Eukaryota</taxon>
        <taxon>Viridiplantae</taxon>
        <taxon>Streptophyta</taxon>
        <taxon>Embryophyta</taxon>
        <taxon>Tracheophyta</taxon>
        <taxon>Spermatophyta</taxon>
        <taxon>Magnoliopsida</taxon>
        <taxon>Liliopsida</taxon>
        <taxon>Zingiberales</taxon>
        <taxon>Zingiberaceae</taxon>
        <taxon>Zingiber</taxon>
    </lineage>
</organism>
<comment type="caution">
    <text evidence="6">The sequence shown here is derived from an EMBL/GenBank/DDBJ whole genome shotgun (WGS) entry which is preliminary data.</text>
</comment>
<dbReference type="EMBL" id="JACMSC010000012">
    <property type="protein sequence ID" value="KAG6494719.1"/>
    <property type="molecule type" value="Genomic_DNA"/>
</dbReference>
<dbReference type="InterPro" id="IPR027640">
    <property type="entry name" value="Kinesin-like_fam"/>
</dbReference>
<dbReference type="SUPFAM" id="SSF53474">
    <property type="entry name" value="alpha/beta-Hydrolases"/>
    <property type="match status" value="1"/>
</dbReference>
<reference evidence="6 7" key="1">
    <citation type="submission" date="2020-08" db="EMBL/GenBank/DDBJ databases">
        <title>Plant Genome Project.</title>
        <authorList>
            <person name="Zhang R.-G."/>
        </authorList>
    </citation>
    <scope>NUCLEOTIDE SEQUENCE [LARGE SCALE GENOMIC DNA]</scope>
    <source>
        <tissue evidence="6">Rhizome</tissue>
    </source>
</reference>
<gene>
    <name evidence="6" type="ORF">ZIOFF_042480</name>
</gene>
<dbReference type="InterPro" id="IPR036961">
    <property type="entry name" value="Kinesin_motor_dom_sf"/>
</dbReference>
<dbReference type="AlphaFoldDB" id="A0A8J5G2D1"/>
<evidence type="ECO:0000259" key="5">
    <source>
        <dbReference type="PROSITE" id="PS50067"/>
    </source>
</evidence>
<dbReference type="InterPro" id="IPR029058">
    <property type="entry name" value="AB_hydrolase_fold"/>
</dbReference>
<keyword evidence="7" id="KW-1185">Reference proteome</keyword>
<dbReference type="GO" id="GO:0005874">
    <property type="term" value="C:microtubule"/>
    <property type="evidence" value="ECO:0007669"/>
    <property type="project" value="UniProtKB-KW"/>
</dbReference>
<protein>
    <recommendedName>
        <fullName evidence="5">Kinesin motor domain-containing protein</fullName>
    </recommendedName>
</protein>
<dbReference type="Gene3D" id="3.40.850.10">
    <property type="entry name" value="Kinesin motor domain"/>
    <property type="match status" value="1"/>
</dbReference>